<proteinExistence type="predicted"/>
<sequence length="280" mass="30833">MISLDLETENEAASPTSTPKLSLYKLPSKQRQPPPVMFTPPVTTSAASIPFQWEEVPGKLRPDFRPTSSPAAAAVKDKKNSSVARCLDLPPRLLNNKNNTSTAPHSIIHHPPSKQLFPVTNDSSPTTVLDGPYPHGAGGPPSFSRSSAFSLPKTRGSFRSLEDEIFRDVNKYRRHRHDAAIDEAVGKRKVINDKERFASWKWGSYKENNAIANDGSFSFSAGDDHSFGCTSFASTSRGTIKRRSSFSSFSHASSNLIAGIYGSFKQVLPWRRRQGGKKKD</sequence>
<reference evidence="3" key="1">
    <citation type="journal article" date="2014" name="Science">
        <title>The coffee genome provides insight into the convergent evolution of caffeine biosynthesis.</title>
        <authorList>
            <person name="Denoeud F."/>
            <person name="Carretero-Paulet L."/>
            <person name="Dereeper A."/>
            <person name="Droc G."/>
            <person name="Guyot R."/>
            <person name="Pietrella M."/>
            <person name="Zheng C."/>
            <person name="Alberti A."/>
            <person name="Anthony F."/>
            <person name="Aprea G."/>
            <person name="Aury J.M."/>
            <person name="Bento P."/>
            <person name="Bernard M."/>
            <person name="Bocs S."/>
            <person name="Campa C."/>
            <person name="Cenci A."/>
            <person name="Combes M.C."/>
            <person name="Crouzillat D."/>
            <person name="Da Silva C."/>
            <person name="Daddiego L."/>
            <person name="De Bellis F."/>
            <person name="Dussert S."/>
            <person name="Garsmeur O."/>
            <person name="Gayraud T."/>
            <person name="Guignon V."/>
            <person name="Jahn K."/>
            <person name="Jamilloux V."/>
            <person name="Joet T."/>
            <person name="Labadie K."/>
            <person name="Lan T."/>
            <person name="Leclercq J."/>
            <person name="Lepelley M."/>
            <person name="Leroy T."/>
            <person name="Li L.T."/>
            <person name="Librado P."/>
            <person name="Lopez L."/>
            <person name="Munoz A."/>
            <person name="Noel B."/>
            <person name="Pallavicini A."/>
            <person name="Perrotta G."/>
            <person name="Poncet V."/>
            <person name="Pot D."/>
            <person name="Priyono X."/>
            <person name="Rigoreau M."/>
            <person name="Rouard M."/>
            <person name="Rozas J."/>
            <person name="Tranchant-Dubreuil C."/>
            <person name="VanBuren R."/>
            <person name="Zhang Q."/>
            <person name="Andrade A.C."/>
            <person name="Argout X."/>
            <person name="Bertrand B."/>
            <person name="de Kochko A."/>
            <person name="Graziosi G."/>
            <person name="Henry R.J."/>
            <person name="Jayarama X."/>
            <person name="Ming R."/>
            <person name="Nagai C."/>
            <person name="Rounsley S."/>
            <person name="Sankoff D."/>
            <person name="Giuliano G."/>
            <person name="Albert V.A."/>
            <person name="Wincker P."/>
            <person name="Lashermes P."/>
        </authorList>
    </citation>
    <scope>NUCLEOTIDE SEQUENCE [LARGE SCALE GENOMIC DNA]</scope>
    <source>
        <strain evidence="3">cv. DH200-94</strain>
    </source>
</reference>
<feature type="compositionally biased region" description="Polar residues" evidence="1">
    <location>
        <begin position="95"/>
        <end position="104"/>
    </location>
</feature>
<evidence type="ECO:0000313" key="3">
    <source>
        <dbReference type="Proteomes" id="UP000295252"/>
    </source>
</evidence>
<protein>
    <submittedName>
        <fullName evidence="2">Uncharacterized protein</fullName>
    </submittedName>
</protein>
<dbReference type="Proteomes" id="UP000295252">
    <property type="component" value="Chromosome IV"/>
</dbReference>
<dbReference type="OrthoDB" id="1934555at2759"/>
<organism evidence="2 3">
    <name type="scientific">Coffea canephora</name>
    <name type="common">Robusta coffee</name>
    <dbReference type="NCBI Taxonomy" id="49390"/>
    <lineage>
        <taxon>Eukaryota</taxon>
        <taxon>Viridiplantae</taxon>
        <taxon>Streptophyta</taxon>
        <taxon>Embryophyta</taxon>
        <taxon>Tracheophyta</taxon>
        <taxon>Spermatophyta</taxon>
        <taxon>Magnoliopsida</taxon>
        <taxon>eudicotyledons</taxon>
        <taxon>Gunneridae</taxon>
        <taxon>Pentapetalae</taxon>
        <taxon>asterids</taxon>
        <taxon>lamiids</taxon>
        <taxon>Gentianales</taxon>
        <taxon>Rubiaceae</taxon>
        <taxon>Ixoroideae</taxon>
        <taxon>Gardenieae complex</taxon>
        <taxon>Bertiereae - Coffeeae clade</taxon>
        <taxon>Coffeeae</taxon>
        <taxon>Coffea</taxon>
    </lineage>
</organism>
<evidence type="ECO:0000256" key="1">
    <source>
        <dbReference type="SAM" id="MobiDB-lite"/>
    </source>
</evidence>
<evidence type="ECO:0000313" key="2">
    <source>
        <dbReference type="EMBL" id="CDP05048.1"/>
    </source>
</evidence>
<dbReference type="PANTHER" id="PTHR34371:SF6">
    <property type="entry name" value="MEMBRANE-ASSOCIATED KINASE REGULATOR 6"/>
    <property type="match status" value="1"/>
</dbReference>
<accession>A0A068UBM9</accession>
<dbReference type="PhylomeDB" id="A0A068UBM9"/>
<feature type="region of interest" description="Disordered" evidence="1">
    <location>
        <begin position="1"/>
        <end position="43"/>
    </location>
</feature>
<dbReference type="OMA" id="DFDTHEK"/>
<keyword evidence="3" id="KW-1185">Reference proteome</keyword>
<dbReference type="PANTHER" id="PTHR34371">
    <property type="entry name" value="OS01G0551000 PROTEIN"/>
    <property type="match status" value="1"/>
</dbReference>
<gene>
    <name evidence="2" type="ORF">GSCOC_T00019965001</name>
</gene>
<dbReference type="Gramene" id="CDP05048">
    <property type="protein sequence ID" value="CDP05048"/>
    <property type="gene ID" value="GSCOC_T00019965001"/>
</dbReference>
<feature type="compositionally biased region" description="Polar residues" evidence="1">
    <location>
        <begin position="11"/>
        <end position="20"/>
    </location>
</feature>
<dbReference type="EMBL" id="HG739099">
    <property type="protein sequence ID" value="CDP05048.1"/>
    <property type="molecule type" value="Genomic_DNA"/>
</dbReference>
<feature type="compositionally biased region" description="Acidic residues" evidence="1">
    <location>
        <begin position="1"/>
        <end position="10"/>
    </location>
</feature>
<dbReference type="InParanoid" id="A0A068UBM9"/>
<name>A0A068UBM9_COFCA</name>
<feature type="region of interest" description="Disordered" evidence="1">
    <location>
        <begin position="94"/>
        <end position="117"/>
    </location>
</feature>
<dbReference type="AlphaFoldDB" id="A0A068UBM9"/>